<protein>
    <submittedName>
        <fullName evidence="3">Uncharacterized protein</fullName>
    </submittedName>
</protein>
<dbReference type="eggNOG" id="ENOG502SFYZ">
    <property type="taxonomic scope" value="Eukaryota"/>
</dbReference>
<feature type="region of interest" description="Disordered" evidence="1">
    <location>
        <begin position="398"/>
        <end position="654"/>
    </location>
</feature>
<keyword evidence="2" id="KW-0812">Transmembrane</keyword>
<feature type="compositionally biased region" description="Polar residues" evidence="1">
    <location>
        <begin position="588"/>
        <end position="629"/>
    </location>
</feature>
<proteinExistence type="predicted"/>
<feature type="transmembrane region" description="Helical" evidence="2">
    <location>
        <begin position="323"/>
        <end position="345"/>
    </location>
</feature>
<dbReference type="KEGG" id="glz:GLAREA_06325"/>
<reference evidence="3 4" key="1">
    <citation type="journal article" date="2013" name="BMC Genomics">
        <title>Genomics-driven discovery of the pneumocandin biosynthetic gene cluster in the fungus Glarea lozoyensis.</title>
        <authorList>
            <person name="Chen L."/>
            <person name="Yue Q."/>
            <person name="Zhang X."/>
            <person name="Xiang M."/>
            <person name="Wang C."/>
            <person name="Li S."/>
            <person name="Che Y."/>
            <person name="Ortiz-Lopez F.J."/>
            <person name="Bills G.F."/>
            <person name="Liu X."/>
            <person name="An Z."/>
        </authorList>
    </citation>
    <scope>NUCLEOTIDE SEQUENCE [LARGE SCALE GENOMIC DNA]</scope>
    <source>
        <strain evidence="4">ATCC 20868 / MF5171</strain>
    </source>
</reference>
<feature type="compositionally biased region" description="Polar residues" evidence="1">
    <location>
        <begin position="482"/>
        <end position="491"/>
    </location>
</feature>
<name>S3E4J5_GLAL2</name>
<dbReference type="HOGENOM" id="CLU_421600_0_0_1"/>
<gene>
    <name evidence="3" type="ORF">GLAREA_06325</name>
</gene>
<keyword evidence="4" id="KW-1185">Reference proteome</keyword>
<feature type="compositionally biased region" description="Polar residues" evidence="1">
    <location>
        <begin position="453"/>
        <end position="473"/>
    </location>
</feature>
<evidence type="ECO:0000256" key="1">
    <source>
        <dbReference type="SAM" id="MobiDB-lite"/>
    </source>
</evidence>
<accession>S3E4J5</accession>
<dbReference type="OMA" id="GRNWSNA"/>
<dbReference type="RefSeq" id="XP_008079930.1">
    <property type="nucleotide sequence ID" value="XM_008081739.1"/>
</dbReference>
<evidence type="ECO:0000313" key="3">
    <source>
        <dbReference type="EMBL" id="EPE33313.1"/>
    </source>
</evidence>
<dbReference type="GeneID" id="19465379"/>
<dbReference type="Proteomes" id="UP000016922">
    <property type="component" value="Unassembled WGS sequence"/>
</dbReference>
<dbReference type="OrthoDB" id="5292518at2759"/>
<evidence type="ECO:0000313" key="4">
    <source>
        <dbReference type="Proteomes" id="UP000016922"/>
    </source>
</evidence>
<feature type="region of interest" description="Disordered" evidence="1">
    <location>
        <begin position="356"/>
        <end position="385"/>
    </location>
</feature>
<keyword evidence="2" id="KW-1133">Transmembrane helix</keyword>
<feature type="compositionally biased region" description="Low complexity" evidence="1">
    <location>
        <begin position="362"/>
        <end position="374"/>
    </location>
</feature>
<feature type="compositionally biased region" description="Polar residues" evidence="1">
    <location>
        <begin position="425"/>
        <end position="438"/>
    </location>
</feature>
<evidence type="ECO:0000256" key="2">
    <source>
        <dbReference type="SAM" id="Phobius"/>
    </source>
</evidence>
<feature type="compositionally biased region" description="Basic and acidic residues" evidence="1">
    <location>
        <begin position="578"/>
        <end position="587"/>
    </location>
</feature>
<dbReference type="AlphaFoldDB" id="S3E4J5"/>
<dbReference type="EMBL" id="KE145358">
    <property type="protein sequence ID" value="EPE33313.1"/>
    <property type="molecule type" value="Genomic_DNA"/>
</dbReference>
<organism evidence="3 4">
    <name type="scientific">Glarea lozoyensis (strain ATCC 20868 / MF5171)</name>
    <dbReference type="NCBI Taxonomy" id="1116229"/>
    <lineage>
        <taxon>Eukaryota</taxon>
        <taxon>Fungi</taxon>
        <taxon>Dikarya</taxon>
        <taxon>Ascomycota</taxon>
        <taxon>Pezizomycotina</taxon>
        <taxon>Leotiomycetes</taxon>
        <taxon>Helotiales</taxon>
        <taxon>Helotiaceae</taxon>
        <taxon>Glarea</taxon>
    </lineage>
</organism>
<keyword evidence="2" id="KW-0472">Membrane</keyword>
<feature type="compositionally biased region" description="Polar residues" evidence="1">
    <location>
        <begin position="398"/>
        <end position="413"/>
    </location>
</feature>
<feature type="compositionally biased region" description="Basic and acidic residues" evidence="1">
    <location>
        <begin position="637"/>
        <end position="654"/>
    </location>
</feature>
<feature type="compositionally biased region" description="Polar residues" evidence="1">
    <location>
        <begin position="501"/>
        <end position="515"/>
    </location>
</feature>
<sequence length="654" mass="68665">MRAAEATWILTAGIILGYITGTSALSGGKSGDLEKSDMLDLDVSDEDGGMIAQKVIVTVLTSASILEVEEKQLEKDLGNEKPPHQEISIVTVTSESAVVITYPKITEAPSLFKRKIGSNRWDLIHEDIQGRKRDATQCPVDYQLCPDDVGGGCCPNDRVCGKESCLPTSAAPASACGKLGYTACALAEGGGCCPSDYVCGQAGCSPSAGVSYTQSCAASSYLCPASLNYGCCKSGMGCALNGCYTTSISTYTLLETVVTTDSNSKVQTVTNTRVTATTPVQPSGTASSDAGMIPKIASSAVAIAKVTATGTASPSTGLTKSQIGGIIGGSIAFLAIILIAATLILRRLNKVAQVAATRSQKSSSGPRSGPSRQRGPPPMAPRDVDAMSVDPLMMAPSEATSSVHGLSYRSSPWGSAHEVEANSPPMFNNSPFTPQTPAHSHYPRGYAPVSASEAGSANRNNSLDTTPPSSINPNRGYFDLPIQSNRDSQVSPRRPSHHGRNWSNASDQSGVSQISDPAELDGDQDTSRRSSLSRALYGLGMGRMISGRRRSDPNTNTLTGGPQKKGEYSSPASPALHHIPEAAESHDNVNYSQPPTTTRQRGLSGTQLREAGLSNSQLREMTMNDTNLYISPVPKPTPKDYDDVNGEGKSRIYG</sequence>